<organism evidence="2 3">
    <name type="scientific">Flavonifractor hominis</name>
    <dbReference type="NCBI Taxonomy" id="3133178"/>
    <lineage>
        <taxon>Bacteria</taxon>
        <taxon>Bacillati</taxon>
        <taxon>Bacillota</taxon>
        <taxon>Clostridia</taxon>
        <taxon>Eubacteriales</taxon>
        <taxon>Oscillospiraceae</taxon>
        <taxon>Flavonifractor</taxon>
    </lineage>
</organism>
<comment type="caution">
    <text evidence="2">The sequence shown here is derived from an EMBL/GenBank/DDBJ whole genome shotgun (WGS) entry which is preliminary data.</text>
</comment>
<evidence type="ECO:0000313" key="2">
    <source>
        <dbReference type="EMBL" id="MEQ2455690.1"/>
    </source>
</evidence>
<dbReference type="InterPro" id="IPR002931">
    <property type="entry name" value="Transglutaminase-like"/>
</dbReference>
<protein>
    <submittedName>
        <fullName evidence="2">Transglutaminase domain-containing protein</fullName>
    </submittedName>
</protein>
<evidence type="ECO:0000259" key="1">
    <source>
        <dbReference type="SMART" id="SM00460"/>
    </source>
</evidence>
<accession>A0ABV1EM71</accession>
<name>A0ABV1EM71_9FIRM</name>
<dbReference type="Proteomes" id="UP001440599">
    <property type="component" value="Unassembled WGS sequence"/>
</dbReference>
<dbReference type="EMBL" id="JBBMFT010000001">
    <property type="protein sequence ID" value="MEQ2455690.1"/>
    <property type="molecule type" value="Genomic_DNA"/>
</dbReference>
<feature type="domain" description="Transglutaminase-like" evidence="1">
    <location>
        <begin position="142"/>
        <end position="203"/>
    </location>
</feature>
<dbReference type="SMART" id="SM00460">
    <property type="entry name" value="TGc"/>
    <property type="match status" value="1"/>
</dbReference>
<dbReference type="InterPro" id="IPR038765">
    <property type="entry name" value="Papain-like_cys_pep_sf"/>
</dbReference>
<proteinExistence type="predicted"/>
<gene>
    <name evidence="2" type="ORF">WMO45_04080</name>
</gene>
<dbReference type="PANTHER" id="PTHR46333">
    <property type="entry name" value="CYTOKINESIS PROTEIN 3"/>
    <property type="match status" value="1"/>
</dbReference>
<keyword evidence="3" id="KW-1185">Reference proteome</keyword>
<dbReference type="RefSeq" id="WP_349139276.1">
    <property type="nucleotide sequence ID" value="NZ_JBBMFT010000001.1"/>
</dbReference>
<reference evidence="2 3" key="1">
    <citation type="submission" date="2024-03" db="EMBL/GenBank/DDBJ databases">
        <title>Human intestinal bacterial collection.</title>
        <authorList>
            <person name="Pauvert C."/>
            <person name="Hitch T.C.A."/>
            <person name="Clavel T."/>
        </authorList>
    </citation>
    <scope>NUCLEOTIDE SEQUENCE [LARGE SCALE GENOMIC DNA]</scope>
    <source>
        <strain evidence="2 3">CLA-AP-H34</strain>
    </source>
</reference>
<dbReference type="Pfam" id="PF01841">
    <property type="entry name" value="Transglut_core"/>
    <property type="match status" value="1"/>
</dbReference>
<dbReference type="SUPFAM" id="SSF54001">
    <property type="entry name" value="Cysteine proteinases"/>
    <property type="match status" value="1"/>
</dbReference>
<sequence length="340" mass="38686">MERMQEYYFAQMDKPCQAVYRDMLTGLTQLGPSFSVPRLETRQLSEVLFQLRLDHPEIFYVAGCSFRVHPQASHVEVVPEYLFPKGKIREHQGAMQARLEKLCRPVQGKSALEQEAYIHDFICTGVRYDKLKKPYSHEIIGPLGHGVGVCEGMAKAVKALCDRLGVWCIVVISQAAPERGVRYRHAWNVVQLGGSYYHLDATFDRTLSGEGAPRYDYFNLDDRQIFRDHEALLYPAPACADGTQGYYRVHKCSFTRLEEVEKRAVQAVRKGKTLLFQWRGGPLTQDVQTQLLTLLEQSAAQKGRYIRVSLNRPQAVFQVDFPQQPPQAACTDQQADAEAE</sequence>
<dbReference type="Gene3D" id="3.10.620.30">
    <property type="match status" value="1"/>
</dbReference>
<dbReference type="InterPro" id="IPR052557">
    <property type="entry name" value="CAP/Cytokinesis_protein"/>
</dbReference>
<dbReference type="PANTHER" id="PTHR46333:SF2">
    <property type="entry name" value="CYTOKINESIS PROTEIN 3"/>
    <property type="match status" value="1"/>
</dbReference>
<evidence type="ECO:0000313" key="3">
    <source>
        <dbReference type="Proteomes" id="UP001440599"/>
    </source>
</evidence>